<evidence type="ECO:0000256" key="1">
    <source>
        <dbReference type="ARBA" id="ARBA00009861"/>
    </source>
</evidence>
<sequence>MFHFSREAVARLKARANEECGRGDLSSFQSLSALLWRAVTRARGLAPGQATSCRVAIENRARLRPPLAKEYFGNSIYPIAAPATAGELLAQGIGWGAALVNRAVAEHTDAAIRAKVGAWMARPMVYPLSGFDKNSVMVGSSPRFDMYECEFGWGRAVAARSGGANKFDGKISMYPGWEGGGSMDVELCLVPENMAALERDEEFMGAVSPPVEMEPPSAAARPISLHCARTASPRSAVAQRRCAPRRRRPGGGGRSRRLRRRAAAAEAAAQGGGGERGGGGANVRRRGRGVPEGLGRLGRGGGGCAAAAAAARALQAPGGAGGPAAEWRQESGRATQRTLDVLTEILLKRPAGPTEAGGGGWRSDEKKTYTLADLLYEELTKGDYTPVDRADGAQRLTSMLYKLWSATEEKERKYDIGLVLTLVLINQKDYHKAKEICQQIMSSRLIPPRDGRPYLHLAIINMMLAVEGMLSPDTASVDEIEKMVKSGVDAWKEFKNKQELRTD</sequence>
<protein>
    <submittedName>
        <fullName evidence="5">Uncharacterized protein</fullName>
    </submittedName>
</protein>
<dbReference type="PANTHER" id="PTHR31896">
    <property type="entry name" value="FAMILY REGULATORY PROTEIN, PUTATIVE (AFU_ORTHOLOGUE AFUA_3G14730)-RELATED"/>
    <property type="match status" value="1"/>
</dbReference>
<dbReference type="GO" id="GO:0016747">
    <property type="term" value="F:acyltransferase activity, transferring groups other than amino-acyl groups"/>
    <property type="evidence" value="ECO:0007669"/>
    <property type="project" value="UniProtKB-ARBA"/>
</dbReference>
<dbReference type="PANTHER" id="PTHR31896:SF12">
    <property type="entry name" value="HXXXD-TYPE ACYL-TRANSFERASE FAMILY PROTEIN"/>
    <property type="match status" value="1"/>
</dbReference>
<evidence type="ECO:0000256" key="2">
    <source>
        <dbReference type="ARBA" id="ARBA00022679"/>
    </source>
</evidence>
<reference evidence="5" key="1">
    <citation type="submission" date="2020-07" db="EMBL/GenBank/DDBJ databases">
        <authorList>
            <person name="Lin J."/>
        </authorList>
    </citation>
    <scope>NUCLEOTIDE SEQUENCE</scope>
</reference>
<proteinExistence type="inferred from homology"/>
<dbReference type="InterPro" id="IPR023213">
    <property type="entry name" value="CAT-like_dom_sf"/>
</dbReference>
<name>A0A6V7QJG2_ANACO</name>
<dbReference type="InterPro" id="IPR051283">
    <property type="entry name" value="Sec_Metabolite_Acyltrans"/>
</dbReference>
<organism evidence="5">
    <name type="scientific">Ananas comosus var. bracteatus</name>
    <name type="common">red pineapple</name>
    <dbReference type="NCBI Taxonomy" id="296719"/>
    <lineage>
        <taxon>Eukaryota</taxon>
        <taxon>Viridiplantae</taxon>
        <taxon>Streptophyta</taxon>
        <taxon>Embryophyta</taxon>
        <taxon>Tracheophyta</taxon>
        <taxon>Spermatophyta</taxon>
        <taxon>Magnoliopsida</taxon>
        <taxon>Liliopsida</taxon>
        <taxon>Poales</taxon>
        <taxon>Bromeliaceae</taxon>
        <taxon>Bromelioideae</taxon>
        <taxon>Ananas</taxon>
    </lineage>
</organism>
<dbReference type="Pfam" id="PF02458">
    <property type="entry name" value="Transferase"/>
    <property type="match status" value="1"/>
</dbReference>
<keyword evidence="2" id="KW-0808">Transferase</keyword>
<feature type="compositionally biased region" description="Gly residues" evidence="4">
    <location>
        <begin position="290"/>
        <end position="301"/>
    </location>
</feature>
<feature type="compositionally biased region" description="Gly residues" evidence="4">
    <location>
        <begin position="270"/>
        <end position="281"/>
    </location>
</feature>
<feature type="compositionally biased region" description="Basic residues" evidence="4">
    <location>
        <begin position="242"/>
        <end position="262"/>
    </location>
</feature>
<accession>A0A6V7QJG2</accession>
<feature type="region of interest" description="Disordered" evidence="4">
    <location>
        <begin position="230"/>
        <end position="301"/>
    </location>
</feature>
<dbReference type="AlphaFoldDB" id="A0A6V7QJG2"/>
<keyword evidence="3" id="KW-0012">Acyltransferase</keyword>
<evidence type="ECO:0000313" key="5">
    <source>
        <dbReference type="EMBL" id="CAD1843253.1"/>
    </source>
</evidence>
<gene>
    <name evidence="5" type="ORF">CB5_LOCUS26464</name>
</gene>
<comment type="similarity">
    <text evidence="1">Belongs to the plant acyltransferase family.</text>
</comment>
<evidence type="ECO:0000256" key="3">
    <source>
        <dbReference type="ARBA" id="ARBA00023315"/>
    </source>
</evidence>
<evidence type="ECO:0000256" key="4">
    <source>
        <dbReference type="SAM" id="MobiDB-lite"/>
    </source>
</evidence>
<dbReference type="FunFam" id="3.30.559.10:FF:000008">
    <property type="entry name" value="Tryptamine hydroxycinnamoyl transferase"/>
    <property type="match status" value="1"/>
</dbReference>
<dbReference type="EMBL" id="LR862136">
    <property type="protein sequence ID" value="CAD1843253.1"/>
    <property type="molecule type" value="Genomic_DNA"/>
</dbReference>
<dbReference type="Gene3D" id="3.30.559.10">
    <property type="entry name" value="Chloramphenicol acetyltransferase-like domain"/>
    <property type="match status" value="1"/>
</dbReference>